<dbReference type="InterPro" id="IPR050270">
    <property type="entry name" value="DegV_domain_contain"/>
</dbReference>
<reference evidence="3 4" key="1">
    <citation type="submission" date="2016-10" db="EMBL/GenBank/DDBJ databases">
        <authorList>
            <person name="Varghese N."/>
            <person name="Submissions S."/>
        </authorList>
    </citation>
    <scope>NUCLEOTIDE SEQUENCE [LARGE SCALE GENOMIC DNA]</scope>
    <source>
        <strain evidence="3 4">IBRC-M10081</strain>
    </source>
</reference>
<dbReference type="InterPro" id="IPR043168">
    <property type="entry name" value="DegV_C"/>
</dbReference>
<dbReference type="AlphaFoldDB" id="A0A662Z471"/>
<gene>
    <name evidence="3" type="ORF">SAMN05192557_1139</name>
</gene>
<evidence type="ECO:0000313" key="3">
    <source>
        <dbReference type="EMBL" id="SEV99896.1"/>
    </source>
</evidence>
<dbReference type="PANTHER" id="PTHR33434:SF2">
    <property type="entry name" value="FATTY ACID-BINDING PROTEIN TM_1468"/>
    <property type="match status" value="1"/>
</dbReference>
<proteinExistence type="predicted"/>
<dbReference type="Proteomes" id="UP000243605">
    <property type="component" value="Unassembled WGS sequence"/>
</dbReference>
<keyword evidence="2" id="KW-0446">Lipid-binding</keyword>
<dbReference type="Gene3D" id="3.30.1180.10">
    <property type="match status" value="1"/>
</dbReference>
<accession>A0A662Z471</accession>
<evidence type="ECO:0000256" key="2">
    <source>
        <dbReference type="ARBA" id="ARBA00023121"/>
    </source>
</evidence>
<dbReference type="PANTHER" id="PTHR33434">
    <property type="entry name" value="DEGV DOMAIN-CONTAINING PROTEIN DR_1986-RELATED"/>
    <property type="match status" value="1"/>
</dbReference>
<dbReference type="EMBL" id="FOIT01000003">
    <property type="protein sequence ID" value="SEV99896.1"/>
    <property type="molecule type" value="Genomic_DNA"/>
</dbReference>
<dbReference type="InterPro" id="IPR003797">
    <property type="entry name" value="DegV"/>
</dbReference>
<organism evidence="3 4">
    <name type="scientific">Aliicoccus persicus</name>
    <dbReference type="NCBI Taxonomy" id="930138"/>
    <lineage>
        <taxon>Bacteria</taxon>
        <taxon>Bacillati</taxon>
        <taxon>Bacillota</taxon>
        <taxon>Bacilli</taxon>
        <taxon>Bacillales</taxon>
        <taxon>Staphylococcaceae</taxon>
        <taxon>Aliicoccus</taxon>
    </lineage>
</organism>
<keyword evidence="4" id="KW-1185">Reference proteome</keyword>
<protein>
    <submittedName>
        <fullName evidence="3">EDD domain protein, DegV family</fullName>
    </submittedName>
</protein>
<comment type="function">
    <text evidence="1">May bind long-chain fatty acids, such as palmitate, and may play a role in lipid transport or fatty acid metabolism.</text>
</comment>
<dbReference type="PROSITE" id="PS51482">
    <property type="entry name" value="DEGV"/>
    <property type="match status" value="1"/>
</dbReference>
<dbReference type="SUPFAM" id="SSF82549">
    <property type="entry name" value="DAK1/DegV-like"/>
    <property type="match status" value="1"/>
</dbReference>
<dbReference type="GO" id="GO:0008289">
    <property type="term" value="F:lipid binding"/>
    <property type="evidence" value="ECO:0007669"/>
    <property type="project" value="UniProtKB-KW"/>
</dbReference>
<dbReference type="Gene3D" id="3.40.50.10170">
    <property type="match status" value="1"/>
</dbReference>
<dbReference type="Pfam" id="PF02645">
    <property type="entry name" value="DegV"/>
    <property type="match status" value="1"/>
</dbReference>
<sequence length="283" mass="31074">MKKLAIVTDSASGISNEYAKEHDVIILPMTVIIDGVAYREGVDATIEEIYEKLVVSGEGAKTSQPTIGEFIQVYEEIEQDESYEAVIAIHASSELTGTYQSSLSASQECSKPALVIDSSTGSYPLHKMIELAVESRESDESLEALGKRIQYVIDNSQLYILPKSFNQMRKSGRVSASQSMLASLLNIQIQLEFDAGKIVIGEKVRTKRKMAKLVMDKLERHVAEDSIKTIAVLYAGTKSLTDEWVEKLKGSFNSVDLVFQPFVPVAGVHTGHGTIAFSFVKGM</sequence>
<dbReference type="RefSeq" id="WP_091474717.1">
    <property type="nucleotide sequence ID" value="NZ_FOIT01000003.1"/>
</dbReference>
<dbReference type="OrthoDB" id="1638652at2"/>
<evidence type="ECO:0000313" key="4">
    <source>
        <dbReference type="Proteomes" id="UP000243605"/>
    </source>
</evidence>
<dbReference type="NCBIfam" id="TIGR00762">
    <property type="entry name" value="DegV"/>
    <property type="match status" value="1"/>
</dbReference>
<name>A0A662Z471_9STAP</name>
<evidence type="ECO:0000256" key="1">
    <source>
        <dbReference type="ARBA" id="ARBA00003238"/>
    </source>
</evidence>